<feature type="transmembrane region" description="Helical" evidence="7">
    <location>
        <begin position="295"/>
        <end position="316"/>
    </location>
</feature>
<feature type="transmembrane region" description="Helical" evidence="7">
    <location>
        <begin position="68"/>
        <end position="94"/>
    </location>
</feature>
<gene>
    <name evidence="9" type="ORF">EGI31_13755</name>
</gene>
<accession>A0AAE3KVB4</accession>
<dbReference type="GO" id="GO:0016020">
    <property type="term" value="C:membrane"/>
    <property type="evidence" value="ECO:0007669"/>
    <property type="project" value="UniProtKB-SubCell"/>
</dbReference>
<feature type="transmembrane region" description="Helical" evidence="7">
    <location>
        <begin position="398"/>
        <end position="418"/>
    </location>
</feature>
<organism evidence="9 10">
    <name type="scientific">Lacihabitans soyangensis</name>
    <dbReference type="NCBI Taxonomy" id="869394"/>
    <lineage>
        <taxon>Bacteria</taxon>
        <taxon>Pseudomonadati</taxon>
        <taxon>Bacteroidota</taxon>
        <taxon>Cytophagia</taxon>
        <taxon>Cytophagales</taxon>
        <taxon>Leadbetterellaceae</taxon>
        <taxon>Lacihabitans</taxon>
    </lineage>
</organism>
<keyword evidence="5 7" id="KW-0472">Membrane</keyword>
<dbReference type="GO" id="GO:0048039">
    <property type="term" value="F:ubiquinone binding"/>
    <property type="evidence" value="ECO:0007669"/>
    <property type="project" value="TreeGrafter"/>
</dbReference>
<feature type="transmembrane region" description="Helical" evidence="7">
    <location>
        <begin position="106"/>
        <end position="123"/>
    </location>
</feature>
<dbReference type="Proteomes" id="UP001204144">
    <property type="component" value="Unassembled WGS sequence"/>
</dbReference>
<evidence type="ECO:0000259" key="8">
    <source>
        <dbReference type="Pfam" id="PF00361"/>
    </source>
</evidence>
<evidence type="ECO:0000256" key="4">
    <source>
        <dbReference type="ARBA" id="ARBA00022989"/>
    </source>
</evidence>
<dbReference type="GO" id="GO:0008137">
    <property type="term" value="F:NADH dehydrogenase (ubiquinone) activity"/>
    <property type="evidence" value="ECO:0007669"/>
    <property type="project" value="InterPro"/>
</dbReference>
<feature type="transmembrane region" description="Helical" evidence="7">
    <location>
        <begin position="129"/>
        <end position="147"/>
    </location>
</feature>
<evidence type="ECO:0000256" key="1">
    <source>
        <dbReference type="ARBA" id="ARBA00004127"/>
    </source>
</evidence>
<evidence type="ECO:0000256" key="5">
    <source>
        <dbReference type="ARBA" id="ARBA00023136"/>
    </source>
</evidence>
<dbReference type="GO" id="GO:0015990">
    <property type="term" value="P:electron transport coupled proton transport"/>
    <property type="evidence" value="ECO:0007669"/>
    <property type="project" value="TreeGrafter"/>
</dbReference>
<dbReference type="InterPro" id="IPR001750">
    <property type="entry name" value="ND/Mrp_TM"/>
</dbReference>
<feature type="transmembrane region" description="Helical" evidence="7">
    <location>
        <begin position="159"/>
        <end position="179"/>
    </location>
</feature>
<evidence type="ECO:0000256" key="2">
    <source>
        <dbReference type="ARBA" id="ARBA00009025"/>
    </source>
</evidence>
<comment type="similarity">
    <text evidence="2">Belongs to the complex I subunit 4 family.</text>
</comment>
<sequence>MLTLSLFLIPLIAGLVLLNIKNKSLASSISLVVSFIQIAVFVYAFSVFKDNSALLTFDKPWLSDFAIRFHLGLDGLSLVMVGLTVVLVAIILLAIKNLNYENIPRLLGLILLTEAALVGVFSAKDIFLFYFFFELALVPVYLIANFWGGENSSKITFKMFVYTVFGSLFMLISFVLLYMRGQSADIESIKVTVSLLPNLIKQILFWGLLLAFSIKMPIFPFHTWLPDAYSKSPTPATMLLSGLLSKMGVYGLIRILLPFAPSGVQMYGEIIIILAVVGLVYGSIIAIKQNEIKRLIAYSSFAHMGLMAGAVLTLSVTGLQGAIFQMVAHGFNAVGLFYIAKIIFDKTGSRSLTTLGGMTQSAPVLTVMFMVVLLGSVALPLTNGFVGEFLMLKAVFDFNHVIGIVAGLSVVFGAVYMLRFFQKTMYGPSNDSTINITDIGAKEMMVLVPIVIVVLLTGVFPNLILDISGSFVNSLGVLNK</sequence>
<dbReference type="GO" id="GO:0042773">
    <property type="term" value="P:ATP synthesis coupled electron transport"/>
    <property type="evidence" value="ECO:0007669"/>
    <property type="project" value="InterPro"/>
</dbReference>
<reference evidence="9 10" key="1">
    <citation type="submission" date="2018-11" db="EMBL/GenBank/DDBJ databases">
        <title>Novel bacteria species description.</title>
        <authorList>
            <person name="Han J.-H."/>
        </authorList>
    </citation>
    <scope>NUCLEOTIDE SEQUENCE [LARGE SCALE GENOMIC DNA]</scope>
    <source>
        <strain evidence="9 10">KCTC23259</strain>
    </source>
</reference>
<feature type="transmembrane region" description="Helical" evidence="7">
    <location>
        <begin position="6"/>
        <end position="22"/>
    </location>
</feature>
<dbReference type="Pfam" id="PF00361">
    <property type="entry name" value="Proton_antipo_M"/>
    <property type="match status" value="1"/>
</dbReference>
<feature type="transmembrane region" description="Helical" evidence="7">
    <location>
        <begin position="444"/>
        <end position="465"/>
    </location>
</feature>
<dbReference type="PRINTS" id="PR01437">
    <property type="entry name" value="NUOXDRDTASE4"/>
</dbReference>
<protein>
    <submittedName>
        <fullName evidence="9">NADH-quinone oxidoreductase subunit M</fullName>
    </submittedName>
</protein>
<feature type="transmembrane region" description="Helical" evidence="7">
    <location>
        <begin position="199"/>
        <end position="218"/>
    </location>
</feature>
<keyword evidence="3 6" id="KW-0812">Transmembrane</keyword>
<dbReference type="InterPro" id="IPR003918">
    <property type="entry name" value="NADH_UbQ_OxRdtase"/>
</dbReference>
<feature type="transmembrane region" description="Helical" evidence="7">
    <location>
        <begin position="266"/>
        <end position="288"/>
    </location>
</feature>
<evidence type="ECO:0000313" key="9">
    <source>
        <dbReference type="EMBL" id="MCP9764016.1"/>
    </source>
</evidence>
<dbReference type="GO" id="GO:0012505">
    <property type="term" value="C:endomembrane system"/>
    <property type="evidence" value="ECO:0007669"/>
    <property type="project" value="UniProtKB-SubCell"/>
</dbReference>
<keyword evidence="10" id="KW-1185">Reference proteome</keyword>
<feature type="transmembrane region" description="Helical" evidence="7">
    <location>
        <begin position="239"/>
        <end position="260"/>
    </location>
</feature>
<dbReference type="NCBIfam" id="TIGR01972">
    <property type="entry name" value="NDH_I_M"/>
    <property type="match status" value="1"/>
</dbReference>
<dbReference type="PANTHER" id="PTHR43507">
    <property type="entry name" value="NADH-UBIQUINONE OXIDOREDUCTASE CHAIN 4"/>
    <property type="match status" value="1"/>
</dbReference>
<comment type="subcellular location">
    <subcellularLocation>
        <location evidence="1">Endomembrane system</location>
        <topology evidence="1">Multi-pass membrane protein</topology>
    </subcellularLocation>
    <subcellularLocation>
        <location evidence="6">Membrane</location>
        <topology evidence="6">Multi-pass membrane protein</topology>
    </subcellularLocation>
</comment>
<feature type="transmembrane region" description="Helical" evidence="7">
    <location>
        <begin position="29"/>
        <end position="48"/>
    </location>
</feature>
<evidence type="ECO:0000256" key="7">
    <source>
        <dbReference type="SAM" id="Phobius"/>
    </source>
</evidence>
<evidence type="ECO:0000313" key="10">
    <source>
        <dbReference type="Proteomes" id="UP001204144"/>
    </source>
</evidence>
<dbReference type="EMBL" id="RJUF01000052">
    <property type="protein sequence ID" value="MCP9764016.1"/>
    <property type="molecule type" value="Genomic_DNA"/>
</dbReference>
<keyword evidence="4 7" id="KW-1133">Transmembrane helix</keyword>
<evidence type="ECO:0000256" key="3">
    <source>
        <dbReference type="ARBA" id="ARBA00022692"/>
    </source>
</evidence>
<dbReference type="AlphaFoldDB" id="A0AAE3KVB4"/>
<proteinExistence type="inferred from homology"/>
<dbReference type="RefSeq" id="WP_255037778.1">
    <property type="nucleotide sequence ID" value="NZ_RJUF01000052.1"/>
</dbReference>
<dbReference type="GO" id="GO:0003954">
    <property type="term" value="F:NADH dehydrogenase activity"/>
    <property type="evidence" value="ECO:0007669"/>
    <property type="project" value="TreeGrafter"/>
</dbReference>
<comment type="caution">
    <text evidence="9">The sequence shown here is derived from an EMBL/GenBank/DDBJ whole genome shotgun (WGS) entry which is preliminary data.</text>
</comment>
<dbReference type="PANTHER" id="PTHR43507:SF1">
    <property type="entry name" value="NADH-UBIQUINONE OXIDOREDUCTASE CHAIN 4"/>
    <property type="match status" value="1"/>
</dbReference>
<dbReference type="InterPro" id="IPR010227">
    <property type="entry name" value="NADH_Q_OxRdtase_chainM/4"/>
</dbReference>
<feature type="transmembrane region" description="Helical" evidence="7">
    <location>
        <begin position="364"/>
        <end position="386"/>
    </location>
</feature>
<feature type="transmembrane region" description="Helical" evidence="7">
    <location>
        <begin position="322"/>
        <end position="344"/>
    </location>
</feature>
<feature type="domain" description="NADH:quinone oxidoreductase/Mrp antiporter transmembrane" evidence="8">
    <location>
        <begin position="123"/>
        <end position="410"/>
    </location>
</feature>
<name>A0AAE3KVB4_9BACT</name>
<evidence type="ECO:0000256" key="6">
    <source>
        <dbReference type="RuleBase" id="RU000320"/>
    </source>
</evidence>